<dbReference type="EMBL" id="SMSJ01000137">
    <property type="protein sequence ID" value="TDH58266.1"/>
    <property type="molecule type" value="Genomic_DNA"/>
</dbReference>
<dbReference type="AlphaFoldDB" id="A0A4R5Q6E2"/>
<dbReference type="Proteomes" id="UP000295096">
    <property type="component" value="Unassembled WGS sequence"/>
</dbReference>
<organism evidence="2 3">
    <name type="scientific">Dankookia rubra</name>
    <dbReference type="NCBI Taxonomy" id="1442381"/>
    <lineage>
        <taxon>Bacteria</taxon>
        <taxon>Pseudomonadati</taxon>
        <taxon>Pseudomonadota</taxon>
        <taxon>Alphaproteobacteria</taxon>
        <taxon>Acetobacterales</taxon>
        <taxon>Roseomonadaceae</taxon>
        <taxon>Dankookia</taxon>
    </lineage>
</organism>
<gene>
    <name evidence="2" type="ORF">E2C06_33505</name>
</gene>
<dbReference type="RefSeq" id="WP_133292902.1">
    <property type="nucleotide sequence ID" value="NZ_SMSJ01000137.1"/>
</dbReference>
<evidence type="ECO:0000313" key="2">
    <source>
        <dbReference type="EMBL" id="TDH58266.1"/>
    </source>
</evidence>
<proteinExistence type="predicted"/>
<evidence type="ECO:0000256" key="1">
    <source>
        <dbReference type="SAM" id="MobiDB-lite"/>
    </source>
</evidence>
<feature type="region of interest" description="Disordered" evidence="1">
    <location>
        <begin position="186"/>
        <end position="209"/>
    </location>
</feature>
<evidence type="ECO:0000313" key="3">
    <source>
        <dbReference type="Proteomes" id="UP000295096"/>
    </source>
</evidence>
<protein>
    <submittedName>
        <fullName evidence="2">Uncharacterized protein</fullName>
    </submittedName>
</protein>
<keyword evidence="3" id="KW-1185">Reference proteome</keyword>
<reference evidence="2 3" key="1">
    <citation type="journal article" date="2016" name="J. Microbiol.">
        <title>Dankookia rubra gen. nov., sp. nov., an alphaproteobacterium isolated from sediment of a shallow stream.</title>
        <authorList>
            <person name="Kim W.H."/>
            <person name="Kim D.H."/>
            <person name="Kang K."/>
            <person name="Ahn T.Y."/>
        </authorList>
    </citation>
    <scope>NUCLEOTIDE SEQUENCE [LARGE SCALE GENOMIC DNA]</scope>
    <source>
        <strain evidence="2 3">JCM30602</strain>
    </source>
</reference>
<name>A0A4R5Q6E2_9PROT</name>
<sequence length="220" mass="24569">MDAPCPDFRLIERDDVLLLIEELRANHPARQWPTIRETQSAARNRWRVGIGSDRARILLHEAQAGDQPPDAEVSETPAIFGKRVHAQAARAARIRRRQARLMADGSTPERTDEVRQLLTECHTKTLQGAKNTDEVVEPLVAWFEASERRRLAVLQDRPEPAPQVASDVYTIRDDPRQTHIETAIALSTQNEPDTAPDILPPPAPDAVPNANQQLLGLLTS</sequence>
<comment type="caution">
    <text evidence="2">The sequence shown here is derived from an EMBL/GenBank/DDBJ whole genome shotgun (WGS) entry which is preliminary data.</text>
</comment>
<accession>A0A4R5Q6E2</accession>